<protein>
    <submittedName>
        <fullName evidence="1">Uncharacterized protein</fullName>
    </submittedName>
</protein>
<dbReference type="Proteomes" id="UP001500074">
    <property type="component" value="Unassembled WGS sequence"/>
</dbReference>
<accession>A0ABP9RIZ5</accession>
<gene>
    <name evidence="1" type="ORF">GCM10023342_29580</name>
</gene>
<reference evidence="2" key="1">
    <citation type="journal article" date="2019" name="Int. J. Syst. Evol. Microbiol.">
        <title>The Global Catalogue of Microorganisms (GCM) 10K type strain sequencing project: providing services to taxonomists for standard genome sequencing and annotation.</title>
        <authorList>
            <consortium name="The Broad Institute Genomics Platform"/>
            <consortium name="The Broad Institute Genome Sequencing Center for Infectious Disease"/>
            <person name="Wu L."/>
            <person name="Ma J."/>
        </authorList>
    </citation>
    <scope>NUCLEOTIDE SEQUENCE [LARGE SCALE GENOMIC DNA]</scope>
    <source>
        <strain evidence="2">JCM 18472</strain>
    </source>
</reference>
<evidence type="ECO:0000313" key="1">
    <source>
        <dbReference type="EMBL" id="GAA5178630.1"/>
    </source>
</evidence>
<evidence type="ECO:0000313" key="2">
    <source>
        <dbReference type="Proteomes" id="UP001500074"/>
    </source>
</evidence>
<proteinExistence type="predicted"/>
<name>A0ABP9RIZ5_9GAMM</name>
<dbReference type="RefSeq" id="WP_160171091.1">
    <property type="nucleotide sequence ID" value="NZ_BAABKI010000028.1"/>
</dbReference>
<sequence length="56" mass="5983">MWAPPRPPHSEQPSAIFSPYIAGLETPGEAESLSDIAARLDTIFADIAEAATRQTS</sequence>
<comment type="caution">
    <text evidence="1">The sequence shown here is derived from an EMBL/GenBank/DDBJ whole genome shotgun (WGS) entry which is preliminary data.</text>
</comment>
<organism evidence="1 2">
    <name type="scientific">Modicisalibacter zincidurans</name>
    <dbReference type="NCBI Taxonomy" id="1178777"/>
    <lineage>
        <taxon>Bacteria</taxon>
        <taxon>Pseudomonadati</taxon>
        <taxon>Pseudomonadota</taxon>
        <taxon>Gammaproteobacteria</taxon>
        <taxon>Oceanospirillales</taxon>
        <taxon>Halomonadaceae</taxon>
        <taxon>Modicisalibacter</taxon>
    </lineage>
</organism>
<dbReference type="EMBL" id="BAABKI010000028">
    <property type="protein sequence ID" value="GAA5178630.1"/>
    <property type="molecule type" value="Genomic_DNA"/>
</dbReference>
<keyword evidence="2" id="KW-1185">Reference proteome</keyword>